<evidence type="ECO:0000313" key="2">
    <source>
        <dbReference type="EMBL" id="BAD89454.1"/>
    </source>
</evidence>
<sequence length="84" mass="9953">MKEMRVTKDDTDYAPADEIGLSQLADAPEATKPSQSPRQRREELRSRSSRTHRGQKAIWRTRRKRKVRLHFRIGHNLELDGYHE</sequence>
<proteinExistence type="predicted"/>
<accession>Q5F1Y1</accession>
<feature type="compositionally biased region" description="Basic and acidic residues" evidence="1">
    <location>
        <begin position="1"/>
        <end position="11"/>
    </location>
</feature>
<evidence type="ECO:0000256" key="1">
    <source>
        <dbReference type="SAM" id="MobiDB-lite"/>
    </source>
</evidence>
<gene>
    <name evidence="2" type="primary">B1642C07.40</name>
</gene>
<reference evidence="2" key="1">
    <citation type="submission" date="2005-01" db="EMBL/GenBank/DDBJ databases">
        <title>Oryza sativa nipponbare(GA3) genomic DNA, chromosome 1, BAC clone:B1642C07.</title>
        <authorList>
            <person name="Sasaki T."/>
            <person name="Matsumoto T."/>
            <person name="Fujisawa M."/>
        </authorList>
    </citation>
    <scope>NUCLEOTIDE SEQUENCE</scope>
</reference>
<protein>
    <submittedName>
        <fullName evidence="2">Uncharacterized protein B1642C07.40</fullName>
    </submittedName>
</protein>
<organism evidence="2">
    <name type="scientific">Oryza sativa subsp. japonica</name>
    <name type="common">Rice</name>
    <dbReference type="NCBI Taxonomy" id="39947"/>
    <lineage>
        <taxon>Eukaryota</taxon>
        <taxon>Viridiplantae</taxon>
        <taxon>Streptophyta</taxon>
        <taxon>Embryophyta</taxon>
        <taxon>Tracheophyta</taxon>
        <taxon>Spermatophyta</taxon>
        <taxon>Magnoliopsida</taxon>
        <taxon>Liliopsida</taxon>
        <taxon>Poales</taxon>
        <taxon>Poaceae</taxon>
        <taxon>BOP clade</taxon>
        <taxon>Oryzoideae</taxon>
        <taxon>Oryzeae</taxon>
        <taxon>Oryzinae</taxon>
        <taxon>Oryza</taxon>
        <taxon>Oryza sativa</taxon>
    </lineage>
</organism>
<feature type="region of interest" description="Disordered" evidence="1">
    <location>
        <begin position="1"/>
        <end position="60"/>
    </location>
</feature>
<name>Q5F1Y1_ORYSJ</name>
<dbReference type="AlphaFoldDB" id="Q5F1Y1"/>
<dbReference type="EMBL" id="AP008246">
    <property type="protein sequence ID" value="BAD89454.1"/>
    <property type="molecule type" value="Genomic_DNA"/>
</dbReference>
<feature type="compositionally biased region" description="Basic residues" evidence="1">
    <location>
        <begin position="47"/>
        <end position="60"/>
    </location>
</feature>